<keyword evidence="3" id="KW-1185">Reference proteome</keyword>
<reference evidence="2" key="1">
    <citation type="submission" date="2013-12" db="EMBL/GenBank/DDBJ databases">
        <authorList>
            <person name="Omoto C.K."/>
            <person name="Sibley D."/>
            <person name="Venepally P."/>
            <person name="Hadjithomas M."/>
            <person name="Karamycheva S."/>
            <person name="Brunk B."/>
            <person name="Roos D."/>
            <person name="Caler E."/>
            <person name="Lorenzi H."/>
        </authorList>
    </citation>
    <scope>NUCLEOTIDE SEQUENCE</scope>
</reference>
<comment type="caution">
    <text evidence="2">The sequence shown here is derived from an EMBL/GenBank/DDBJ whole genome shotgun (WGS) entry which is preliminary data.</text>
</comment>
<dbReference type="RefSeq" id="XP_011133258.1">
    <property type="nucleotide sequence ID" value="XM_011134956.1"/>
</dbReference>
<dbReference type="AlphaFoldDB" id="A0A023AYJ7"/>
<keyword evidence="1" id="KW-1133">Transmembrane helix</keyword>
<keyword evidence="1 2" id="KW-0812">Transmembrane</keyword>
<dbReference type="EMBL" id="AFNH02001268">
    <property type="protein sequence ID" value="EZG43508.1"/>
    <property type="molecule type" value="Genomic_DNA"/>
</dbReference>
<feature type="transmembrane region" description="Helical" evidence="1">
    <location>
        <begin position="32"/>
        <end position="54"/>
    </location>
</feature>
<dbReference type="Proteomes" id="UP000019763">
    <property type="component" value="Unassembled WGS sequence"/>
</dbReference>
<proteinExistence type="predicted"/>
<organism evidence="2 3">
    <name type="scientific">Gregarina niphandrodes</name>
    <name type="common">Septate eugregarine</name>
    <dbReference type="NCBI Taxonomy" id="110365"/>
    <lineage>
        <taxon>Eukaryota</taxon>
        <taxon>Sar</taxon>
        <taxon>Alveolata</taxon>
        <taxon>Apicomplexa</taxon>
        <taxon>Conoidasida</taxon>
        <taxon>Gregarinasina</taxon>
        <taxon>Eugregarinorida</taxon>
        <taxon>Gregarinidae</taxon>
        <taxon>Gregarina</taxon>
    </lineage>
</organism>
<sequence>MTRFRLVWFILTALSLQLVPVIVLYNHGLRHVMLDAVFGVPCVVTTLDVIVALLRSSGRQSKVLVGGPLDVSETEKLLNGHDLLSTGTDYGTDYMSGGPTEDDATIPITIFSTPPPAW</sequence>
<accession>A0A023AYJ7</accession>
<dbReference type="GeneID" id="22915801"/>
<protein>
    <submittedName>
        <fullName evidence="2">Transmembrane protein</fullName>
    </submittedName>
</protein>
<gene>
    <name evidence="2" type="ORF">GNI_169320</name>
</gene>
<name>A0A023AYJ7_GRENI</name>
<evidence type="ECO:0000256" key="1">
    <source>
        <dbReference type="SAM" id="Phobius"/>
    </source>
</evidence>
<keyword evidence="1" id="KW-0472">Membrane</keyword>
<evidence type="ECO:0000313" key="2">
    <source>
        <dbReference type="EMBL" id="EZG43508.1"/>
    </source>
</evidence>
<evidence type="ECO:0000313" key="3">
    <source>
        <dbReference type="Proteomes" id="UP000019763"/>
    </source>
</evidence>
<feature type="transmembrane region" description="Helical" evidence="1">
    <location>
        <begin position="7"/>
        <end position="26"/>
    </location>
</feature>
<dbReference type="VEuPathDB" id="CryptoDB:GNI_169320"/>